<keyword evidence="1" id="KW-0472">Membrane</keyword>
<dbReference type="GeneID" id="98178889"/>
<comment type="caution">
    <text evidence="2">The sequence shown here is derived from an EMBL/GenBank/DDBJ whole genome shotgun (WGS) entry which is preliminary data.</text>
</comment>
<gene>
    <name evidence="2" type="ORF">MFIFM68171_08146</name>
</gene>
<dbReference type="Proteomes" id="UP001628179">
    <property type="component" value="Unassembled WGS sequence"/>
</dbReference>
<reference evidence="2 3" key="1">
    <citation type="submission" date="2024-09" db="EMBL/GenBank/DDBJ databases">
        <title>Itraconazole resistance in Madurella fahalii resulting from another homologue of gene encoding cytochrome P450 14-alpha sterol demethylase (CYP51).</title>
        <authorList>
            <person name="Yoshioka I."/>
            <person name="Fahal A.H."/>
            <person name="Kaneko S."/>
            <person name="Yaguchi T."/>
        </authorList>
    </citation>
    <scope>NUCLEOTIDE SEQUENCE [LARGE SCALE GENOMIC DNA]</scope>
    <source>
        <strain evidence="2 3">IFM 68171</strain>
    </source>
</reference>
<keyword evidence="3" id="KW-1185">Reference proteome</keyword>
<evidence type="ECO:0000256" key="1">
    <source>
        <dbReference type="SAM" id="Phobius"/>
    </source>
</evidence>
<dbReference type="PANTHER" id="PTHR37544:SF1">
    <property type="entry name" value="PHOSPHORIBOSYLAMINOIMIDAZOLE-SUCCINOCARBOXAMIDE SYNTHASE"/>
    <property type="match status" value="1"/>
</dbReference>
<feature type="transmembrane region" description="Helical" evidence="1">
    <location>
        <begin position="467"/>
        <end position="487"/>
    </location>
</feature>
<keyword evidence="1" id="KW-0812">Transmembrane</keyword>
<organism evidence="2 3">
    <name type="scientific">Madurella fahalii</name>
    <dbReference type="NCBI Taxonomy" id="1157608"/>
    <lineage>
        <taxon>Eukaryota</taxon>
        <taxon>Fungi</taxon>
        <taxon>Dikarya</taxon>
        <taxon>Ascomycota</taxon>
        <taxon>Pezizomycotina</taxon>
        <taxon>Sordariomycetes</taxon>
        <taxon>Sordariomycetidae</taxon>
        <taxon>Sordariales</taxon>
        <taxon>Sordariales incertae sedis</taxon>
        <taxon>Madurella</taxon>
    </lineage>
</organism>
<dbReference type="InterPro" id="IPR021840">
    <property type="entry name" value="DUF3433"/>
</dbReference>
<dbReference type="Pfam" id="PF11915">
    <property type="entry name" value="DUF3433"/>
    <property type="match status" value="1"/>
</dbReference>
<sequence>MVLGMIGVIIGLLVRSQRANGFTTIDGYLTVLGFNALHLLWTTLPTGAFTLLNIFWGEIVSSTSERQPFIDLAAPHGGTARQTVALSYRTQFIACRIRLAFKNHHWVVGLVELGKLLSSVLPPLSSSLFLAKPALFAQQASVLFNRTFDLAAMSASMDSRAIIDTATAMLLYGAGQVPWTDREYAFRPFYPVNLTSEMRINSTSLTARTIGHSAELDCSVLDPNKDYQVSARSQTSPPNVVVDLRFTAIDQGCPWQQDMTVIQGEGAYLSTSTITTCGAAAQHGRLVFIYGSFSESSPPTFLANTSVVSCIVKYQSTEGDLTISVLQSLEGTPGTGAGWRVQQFRPTSPARDARDDWRGSWPLFERKLFSSQSFSSQTAWKTSDFGALVLYRAIQRQNGDGYGSASSTDTSLVVDGDVLADSISDVFSSVYTMAMATGGLVGLGNGRTEIQTGFLGRELTRLFVVNWVAYVIFAILGAVLALTVLVYGHVHARHGRTYLAEEPATLESFARLLSESELAKEVKSKEQVTDGSRWRMDPIKYFTVVKFVSEPEAI</sequence>
<accession>A0ABQ0GJM2</accession>
<dbReference type="RefSeq" id="XP_070919667.1">
    <property type="nucleotide sequence ID" value="XM_071063566.1"/>
</dbReference>
<protein>
    <submittedName>
        <fullName evidence="2">Uncharacterized protein</fullName>
    </submittedName>
</protein>
<evidence type="ECO:0000313" key="2">
    <source>
        <dbReference type="EMBL" id="GAB1317936.1"/>
    </source>
</evidence>
<dbReference type="EMBL" id="BAAFSV010000004">
    <property type="protein sequence ID" value="GAB1317936.1"/>
    <property type="molecule type" value="Genomic_DNA"/>
</dbReference>
<proteinExistence type="predicted"/>
<keyword evidence="1" id="KW-1133">Transmembrane helix</keyword>
<name>A0ABQ0GJM2_9PEZI</name>
<dbReference type="PANTHER" id="PTHR37544">
    <property type="entry name" value="SPRAY-RELATED"/>
    <property type="match status" value="1"/>
</dbReference>
<evidence type="ECO:0000313" key="3">
    <source>
        <dbReference type="Proteomes" id="UP001628179"/>
    </source>
</evidence>